<evidence type="ECO:0000256" key="6">
    <source>
        <dbReference type="SAM" id="Phobius"/>
    </source>
</evidence>
<dbReference type="Proteomes" id="UP000466345">
    <property type="component" value="Unassembled WGS sequence"/>
</dbReference>
<dbReference type="Gene3D" id="1.20.1740.10">
    <property type="entry name" value="Amino acid/polyamine transporter I"/>
    <property type="match status" value="1"/>
</dbReference>
<feature type="transmembrane region" description="Helical" evidence="6">
    <location>
        <begin position="130"/>
        <end position="147"/>
    </location>
</feature>
<dbReference type="RefSeq" id="WP_153450522.1">
    <property type="nucleotide sequence ID" value="NZ_WEGJ01000003.1"/>
</dbReference>
<gene>
    <name evidence="7" type="primary">yjeH</name>
    <name evidence="7" type="ORF">SRB5_13370</name>
</gene>
<comment type="subcellular location">
    <subcellularLocation>
        <location evidence="1">Cell membrane</location>
        <topology evidence="1">Multi-pass membrane protein</topology>
    </subcellularLocation>
</comment>
<feature type="transmembrane region" description="Helical" evidence="6">
    <location>
        <begin position="385"/>
        <end position="418"/>
    </location>
</feature>
<dbReference type="GO" id="GO:0005886">
    <property type="term" value="C:plasma membrane"/>
    <property type="evidence" value="ECO:0007669"/>
    <property type="project" value="UniProtKB-SubCell"/>
</dbReference>
<dbReference type="PIRSF" id="PIRSF006060">
    <property type="entry name" value="AA_transporter"/>
    <property type="match status" value="1"/>
</dbReference>
<accession>A0A7K0CDR9</accession>
<evidence type="ECO:0000256" key="2">
    <source>
        <dbReference type="ARBA" id="ARBA00022475"/>
    </source>
</evidence>
<reference evidence="7 8" key="1">
    <citation type="submission" date="2019-10" db="EMBL/GenBank/DDBJ databases">
        <title>Streptomyces smaragdinus sp. nov. and Streptomyces fabii sp. nov., isolated from the gut of fungus growing-termite Macrotermes natalensis.</title>
        <authorList>
            <person name="Schwitalla J."/>
            <person name="Benndorf R."/>
            <person name="Martin K."/>
            <person name="De Beer W."/>
            <person name="Kaster A.-K."/>
            <person name="Vollmers J."/>
            <person name="Poulsen M."/>
            <person name="Beemelmanns C."/>
        </authorList>
    </citation>
    <scope>NUCLEOTIDE SEQUENCE [LARGE SCALE GENOMIC DNA]</scope>
    <source>
        <strain evidence="7 8">RB5</strain>
    </source>
</reference>
<dbReference type="InterPro" id="IPR050367">
    <property type="entry name" value="APC_superfamily"/>
</dbReference>
<keyword evidence="8" id="KW-1185">Reference proteome</keyword>
<feature type="transmembrane region" description="Helical" evidence="6">
    <location>
        <begin position="190"/>
        <end position="208"/>
    </location>
</feature>
<evidence type="ECO:0000256" key="3">
    <source>
        <dbReference type="ARBA" id="ARBA00022692"/>
    </source>
</evidence>
<feature type="transmembrane region" description="Helical" evidence="6">
    <location>
        <begin position="95"/>
        <end position="118"/>
    </location>
</feature>
<feature type="transmembrane region" description="Helical" evidence="6">
    <location>
        <begin position="51"/>
        <end position="74"/>
    </location>
</feature>
<feature type="transmembrane region" description="Helical" evidence="6">
    <location>
        <begin position="329"/>
        <end position="347"/>
    </location>
</feature>
<evidence type="ECO:0000313" key="7">
    <source>
        <dbReference type="EMBL" id="MQY11222.1"/>
    </source>
</evidence>
<dbReference type="PANTHER" id="PTHR42770">
    <property type="entry name" value="AMINO ACID TRANSPORTER-RELATED"/>
    <property type="match status" value="1"/>
</dbReference>
<dbReference type="EMBL" id="WEGJ01000003">
    <property type="protein sequence ID" value="MQY11222.1"/>
    <property type="molecule type" value="Genomic_DNA"/>
</dbReference>
<dbReference type="GO" id="GO:0022857">
    <property type="term" value="F:transmembrane transporter activity"/>
    <property type="evidence" value="ECO:0007669"/>
    <property type="project" value="InterPro"/>
</dbReference>
<feature type="transmembrane region" description="Helical" evidence="6">
    <location>
        <begin position="229"/>
        <end position="253"/>
    </location>
</feature>
<dbReference type="Pfam" id="PF13520">
    <property type="entry name" value="AA_permease_2"/>
    <property type="match status" value="1"/>
</dbReference>
<comment type="caution">
    <text evidence="7">The sequence shown here is derived from an EMBL/GenBank/DDBJ whole genome shotgun (WGS) entry which is preliminary data.</text>
</comment>
<organism evidence="7 8">
    <name type="scientific">Streptomyces smaragdinus</name>
    <dbReference type="NCBI Taxonomy" id="2585196"/>
    <lineage>
        <taxon>Bacteria</taxon>
        <taxon>Bacillati</taxon>
        <taxon>Actinomycetota</taxon>
        <taxon>Actinomycetes</taxon>
        <taxon>Kitasatosporales</taxon>
        <taxon>Streptomycetaceae</taxon>
        <taxon>Streptomyces</taxon>
    </lineage>
</organism>
<keyword evidence="5 6" id="KW-0472">Membrane</keyword>
<evidence type="ECO:0000256" key="1">
    <source>
        <dbReference type="ARBA" id="ARBA00004651"/>
    </source>
</evidence>
<dbReference type="PANTHER" id="PTHR42770:SF13">
    <property type="entry name" value="L-METHIONINE_BRANCHED-CHAIN AMINO ACID EXPORTER YJEH"/>
    <property type="match status" value="1"/>
</dbReference>
<keyword evidence="3 6" id="KW-0812">Transmembrane</keyword>
<feature type="transmembrane region" description="Helical" evidence="6">
    <location>
        <begin position="280"/>
        <end position="299"/>
    </location>
</feature>
<keyword evidence="4 6" id="KW-1133">Transmembrane helix</keyword>
<dbReference type="InterPro" id="IPR002293">
    <property type="entry name" value="AA/rel_permease1"/>
</dbReference>
<dbReference type="AlphaFoldDB" id="A0A7K0CDR9"/>
<evidence type="ECO:0000256" key="5">
    <source>
        <dbReference type="ARBA" id="ARBA00023136"/>
    </source>
</evidence>
<feature type="transmembrane region" description="Helical" evidence="6">
    <location>
        <begin position="359"/>
        <end position="378"/>
    </location>
</feature>
<name>A0A7K0CDR9_9ACTN</name>
<keyword evidence="2" id="KW-1003">Cell membrane</keyword>
<evidence type="ECO:0000256" key="4">
    <source>
        <dbReference type="ARBA" id="ARBA00022989"/>
    </source>
</evidence>
<feature type="transmembrane region" description="Helical" evidence="6">
    <location>
        <begin position="24"/>
        <end position="45"/>
    </location>
</feature>
<dbReference type="OrthoDB" id="9117841at2"/>
<evidence type="ECO:0000313" key="8">
    <source>
        <dbReference type="Proteomes" id="UP000466345"/>
    </source>
</evidence>
<proteinExistence type="predicted"/>
<sequence length="433" mass="43996">MTVTEGEDKTSSELHKTLTVPRGIGVATGMIIGSGLLVLPGLAYVRVGTSAVYAWVAAAVVVLPLLIVFGRLGARYPTAGGVQGFAQAAFGAPGSTAAAVILIGACAFGGAVMAISGGNYVAALLGNSDAGGWVALGYLVVIGLLQAAGSRLAGGIQSAVTIGLLLLLGLVAFAPAMVDSASLHGDVAGPGSWTSALPAVGLVFFAYTGWELVSSTAEEYRNPKRDFPLVIGITFVIVVALYIGISLAVQLVVAPGDPLLSEAPVVAVLQEVLGDASGRVAAALGAAIIFATLMGGTWATSRIVFATARDGLLPEVLTRVDAKSGAPRPAVLLSVVLFGAVVLAHALDLISLTRVVELSTVNFVIGYAISVLSYAKLYRSAAHRVLAVIAGLPVLAMLAGFGWVLCYPAALLAFAAVVHRTRRTRAQAETAEV</sequence>
<protein>
    <submittedName>
        <fullName evidence="7">L-methionine/branched-chain amino acid exporter YjeH</fullName>
    </submittedName>
</protein>
<feature type="transmembrane region" description="Helical" evidence="6">
    <location>
        <begin position="159"/>
        <end position="178"/>
    </location>
</feature>